<dbReference type="GO" id="GO:0042626">
    <property type="term" value="F:ATPase-coupled transmembrane transporter activity"/>
    <property type="evidence" value="ECO:0007669"/>
    <property type="project" value="TreeGrafter"/>
</dbReference>
<dbReference type="AlphaFoldDB" id="A0A9Q1KKQ9"/>
<dbReference type="Gene3D" id="3.40.50.300">
    <property type="entry name" value="P-loop containing nucleotide triphosphate hydrolases"/>
    <property type="match status" value="1"/>
</dbReference>
<dbReference type="GO" id="GO:0016887">
    <property type="term" value="F:ATP hydrolysis activity"/>
    <property type="evidence" value="ECO:0007669"/>
    <property type="project" value="InterPro"/>
</dbReference>
<proteinExistence type="predicted"/>
<dbReference type="Proteomes" id="UP001153076">
    <property type="component" value="Unassembled WGS sequence"/>
</dbReference>
<name>A0A9Q1KKQ9_9CARY</name>
<protein>
    <recommendedName>
        <fullName evidence="1">ABC transporter domain-containing protein</fullName>
    </recommendedName>
</protein>
<dbReference type="GO" id="GO:0005524">
    <property type="term" value="F:ATP binding"/>
    <property type="evidence" value="ECO:0007669"/>
    <property type="project" value="InterPro"/>
</dbReference>
<keyword evidence="3" id="KW-1185">Reference proteome</keyword>
<reference evidence="2" key="1">
    <citation type="submission" date="2022-04" db="EMBL/GenBank/DDBJ databases">
        <title>Carnegiea gigantea Genome sequencing and assembly v2.</title>
        <authorList>
            <person name="Copetti D."/>
            <person name="Sanderson M.J."/>
            <person name="Burquez A."/>
            <person name="Wojciechowski M.F."/>
        </authorList>
    </citation>
    <scope>NUCLEOTIDE SEQUENCE</scope>
    <source>
        <strain evidence="2">SGP5-SGP5p</strain>
        <tissue evidence="2">Aerial part</tissue>
    </source>
</reference>
<dbReference type="InterPro" id="IPR027417">
    <property type="entry name" value="P-loop_NTPase"/>
</dbReference>
<dbReference type="PANTHER" id="PTHR24221:SF228">
    <property type="entry name" value="ABC TRANSPORTER B FAMILY MEMBER 8-RELATED"/>
    <property type="match status" value="1"/>
</dbReference>
<feature type="domain" description="ABC transporter" evidence="1">
    <location>
        <begin position="46"/>
        <end position="146"/>
    </location>
</feature>
<dbReference type="InterPro" id="IPR039421">
    <property type="entry name" value="Type_1_exporter"/>
</dbReference>
<evidence type="ECO:0000313" key="2">
    <source>
        <dbReference type="EMBL" id="KAJ8444467.1"/>
    </source>
</evidence>
<dbReference type="EMBL" id="JAKOGI010000097">
    <property type="protein sequence ID" value="KAJ8444467.1"/>
    <property type="molecule type" value="Genomic_DNA"/>
</dbReference>
<dbReference type="InterPro" id="IPR003439">
    <property type="entry name" value="ABC_transporter-like_ATP-bd"/>
</dbReference>
<sequence length="159" mass="17929">MMIPDPLSPSCGCYFVVESLFDDFLKWRNLSSTIILLYCLTFLPTSDQQQQKRVDGLDIRELDVVWYRKHMAFVSQKLVDASEHGAVNAARAADAHEFIPSLKEGYEKECGESGTQLSLGPKQRIAIARAIPIENPTILLLDEATSAWTCNQRGWSKKH</sequence>
<comment type="caution">
    <text evidence="2">The sequence shown here is derived from an EMBL/GenBank/DDBJ whole genome shotgun (WGS) entry which is preliminary data.</text>
</comment>
<dbReference type="GO" id="GO:0016020">
    <property type="term" value="C:membrane"/>
    <property type="evidence" value="ECO:0007669"/>
    <property type="project" value="TreeGrafter"/>
</dbReference>
<evidence type="ECO:0000313" key="3">
    <source>
        <dbReference type="Proteomes" id="UP001153076"/>
    </source>
</evidence>
<dbReference type="OrthoDB" id="6500128at2759"/>
<dbReference type="PANTHER" id="PTHR24221">
    <property type="entry name" value="ATP-BINDING CASSETTE SUB-FAMILY B"/>
    <property type="match status" value="1"/>
</dbReference>
<gene>
    <name evidence="2" type="ORF">Cgig2_024031</name>
</gene>
<evidence type="ECO:0000259" key="1">
    <source>
        <dbReference type="Pfam" id="PF00005"/>
    </source>
</evidence>
<dbReference type="Pfam" id="PF00005">
    <property type="entry name" value="ABC_tran"/>
    <property type="match status" value="1"/>
</dbReference>
<organism evidence="2 3">
    <name type="scientific">Carnegiea gigantea</name>
    <dbReference type="NCBI Taxonomy" id="171969"/>
    <lineage>
        <taxon>Eukaryota</taxon>
        <taxon>Viridiplantae</taxon>
        <taxon>Streptophyta</taxon>
        <taxon>Embryophyta</taxon>
        <taxon>Tracheophyta</taxon>
        <taxon>Spermatophyta</taxon>
        <taxon>Magnoliopsida</taxon>
        <taxon>eudicotyledons</taxon>
        <taxon>Gunneridae</taxon>
        <taxon>Pentapetalae</taxon>
        <taxon>Caryophyllales</taxon>
        <taxon>Cactineae</taxon>
        <taxon>Cactaceae</taxon>
        <taxon>Cactoideae</taxon>
        <taxon>Echinocereeae</taxon>
        <taxon>Carnegiea</taxon>
    </lineage>
</organism>
<accession>A0A9Q1KKQ9</accession>
<dbReference type="SUPFAM" id="SSF52540">
    <property type="entry name" value="P-loop containing nucleoside triphosphate hydrolases"/>
    <property type="match status" value="1"/>
</dbReference>